<protein>
    <submittedName>
        <fullName evidence="2">Uncharacterized protein</fullName>
    </submittedName>
</protein>
<proteinExistence type="predicted"/>
<evidence type="ECO:0000313" key="3">
    <source>
        <dbReference type="Proteomes" id="UP000050783"/>
    </source>
</evidence>
<dbReference type="AlphaFoldDB" id="A0A0P1F612"/>
<organism evidence="2 3">
    <name type="scientific">Ruegeria atlantica</name>
    <dbReference type="NCBI Taxonomy" id="81569"/>
    <lineage>
        <taxon>Bacteria</taxon>
        <taxon>Pseudomonadati</taxon>
        <taxon>Pseudomonadota</taxon>
        <taxon>Alphaproteobacteria</taxon>
        <taxon>Rhodobacterales</taxon>
        <taxon>Roseobacteraceae</taxon>
        <taxon>Ruegeria</taxon>
    </lineage>
</organism>
<reference evidence="2 3" key="1">
    <citation type="submission" date="2015-09" db="EMBL/GenBank/DDBJ databases">
        <authorList>
            <consortium name="Swine Surveillance"/>
        </authorList>
    </citation>
    <scope>NUCLEOTIDE SEQUENCE [LARGE SCALE GENOMIC DNA]</scope>
    <source>
        <strain evidence="2 3">CECT 4292</strain>
    </source>
</reference>
<evidence type="ECO:0000313" key="2">
    <source>
        <dbReference type="EMBL" id="CUH50167.1"/>
    </source>
</evidence>
<dbReference type="OrthoDB" id="8291434at2"/>
<keyword evidence="1" id="KW-1133">Transmembrane helix</keyword>
<name>A0A0P1F612_9RHOB</name>
<dbReference type="EMBL" id="CYPU01000072">
    <property type="protein sequence ID" value="CUH50167.1"/>
    <property type="molecule type" value="Genomic_DNA"/>
</dbReference>
<evidence type="ECO:0000256" key="1">
    <source>
        <dbReference type="SAM" id="Phobius"/>
    </source>
</evidence>
<gene>
    <name evidence="2" type="ORF">RUA4292_04373</name>
</gene>
<keyword evidence="1" id="KW-0472">Membrane</keyword>
<accession>A0A0P1F612</accession>
<sequence length="135" mass="15118">MTEIDETALHCSTLVGRMAHSLKLRFTRHEAWALKVAKKVPVVGFFTFGTLWVWFFLPMIPIGIFCVWLLENAGVIGAIASTVLGVGGLAIVAPWFFRWYFICLGLIFGRKRMALLKEDQVSSRLKCLQGGSPFP</sequence>
<feature type="transmembrane region" description="Helical" evidence="1">
    <location>
        <begin position="42"/>
        <end position="70"/>
    </location>
</feature>
<dbReference type="Proteomes" id="UP000050783">
    <property type="component" value="Unassembled WGS sequence"/>
</dbReference>
<feature type="transmembrane region" description="Helical" evidence="1">
    <location>
        <begin position="76"/>
        <end position="108"/>
    </location>
</feature>
<keyword evidence="1" id="KW-0812">Transmembrane</keyword>